<dbReference type="Proteomes" id="UP000789759">
    <property type="component" value="Unassembled WGS sequence"/>
</dbReference>
<comment type="caution">
    <text evidence="2">The sequence shown here is derived from an EMBL/GenBank/DDBJ whole genome shotgun (WGS) entry which is preliminary data.</text>
</comment>
<name>A0A9N9A069_9GLOM</name>
<dbReference type="OrthoDB" id="2418550at2759"/>
<proteinExistence type="predicted"/>
<gene>
    <name evidence="2" type="ORF">CPELLU_LOCUS2984</name>
</gene>
<accession>A0A9N9A069</accession>
<organism evidence="2 3">
    <name type="scientific">Cetraspora pellucida</name>
    <dbReference type="NCBI Taxonomy" id="1433469"/>
    <lineage>
        <taxon>Eukaryota</taxon>
        <taxon>Fungi</taxon>
        <taxon>Fungi incertae sedis</taxon>
        <taxon>Mucoromycota</taxon>
        <taxon>Glomeromycotina</taxon>
        <taxon>Glomeromycetes</taxon>
        <taxon>Diversisporales</taxon>
        <taxon>Gigasporaceae</taxon>
        <taxon>Cetraspora</taxon>
    </lineage>
</organism>
<dbReference type="EMBL" id="CAJVQA010001387">
    <property type="protein sequence ID" value="CAG8512484.1"/>
    <property type="molecule type" value="Genomic_DNA"/>
</dbReference>
<protein>
    <submittedName>
        <fullName evidence="2">7217_t:CDS:1</fullName>
    </submittedName>
</protein>
<feature type="compositionally biased region" description="Low complexity" evidence="1">
    <location>
        <begin position="7"/>
        <end position="23"/>
    </location>
</feature>
<evidence type="ECO:0000256" key="1">
    <source>
        <dbReference type="SAM" id="MobiDB-lite"/>
    </source>
</evidence>
<evidence type="ECO:0000313" key="3">
    <source>
        <dbReference type="Proteomes" id="UP000789759"/>
    </source>
</evidence>
<reference evidence="2" key="1">
    <citation type="submission" date="2021-06" db="EMBL/GenBank/DDBJ databases">
        <authorList>
            <person name="Kallberg Y."/>
            <person name="Tangrot J."/>
            <person name="Rosling A."/>
        </authorList>
    </citation>
    <scope>NUCLEOTIDE SEQUENCE</scope>
    <source>
        <strain evidence="2">FL966</strain>
    </source>
</reference>
<dbReference type="PANTHER" id="PTHR35871:SF1">
    <property type="entry name" value="CXC1-LIKE CYSTEINE CLUSTER ASSOCIATED WITH KDZ TRANSPOSASES DOMAIN-CONTAINING PROTEIN"/>
    <property type="match status" value="1"/>
</dbReference>
<feature type="compositionally biased region" description="Basic and acidic residues" evidence="1">
    <location>
        <begin position="109"/>
        <end position="120"/>
    </location>
</feature>
<dbReference type="PANTHER" id="PTHR35871">
    <property type="entry name" value="EXPRESSED PROTEIN"/>
    <property type="match status" value="1"/>
</dbReference>
<sequence>MLDMIDNEYSSENSSESNSNISSDEMFEDNIMMNKEEAEDIVNKLLEQRKKLKRPLVYIGNSIRTYQRKRLESKKMAIGSAHITDFFRPNNNLDQSNKSSKENSFNNNDKLENSESDDKRCQDAEIINNENDKNIKNAIERIENLIKYEKPQKVELVQYQSVVGYLRKHSSKSLLHDESVCMCVADYLRSNKFKVSFYLVKQYLEENIFLDLGFDIPQTKGIYVDGHECPDVVAYQNKFLNQIVEYELLIPKWLAKECKIRTSPMLDLNQKLHILVTHDESTFYAYNRVHAFWGPQGEQPLRKKGTVIMALGANKDSYWNSEWLLKQPKMHSTKWNGHDQEMVYPLNHLKKKLRGQAKGMKAILEERGLWQDGLLAEYETCKKKKIRILKQ</sequence>
<keyword evidence="3" id="KW-1185">Reference proteome</keyword>
<feature type="region of interest" description="Disordered" evidence="1">
    <location>
        <begin position="88"/>
        <end position="120"/>
    </location>
</feature>
<dbReference type="AlphaFoldDB" id="A0A9N9A069"/>
<evidence type="ECO:0000313" key="2">
    <source>
        <dbReference type="EMBL" id="CAG8512484.1"/>
    </source>
</evidence>
<feature type="region of interest" description="Disordered" evidence="1">
    <location>
        <begin position="1"/>
        <end position="23"/>
    </location>
</feature>
<feature type="compositionally biased region" description="Low complexity" evidence="1">
    <location>
        <begin position="96"/>
        <end position="108"/>
    </location>
</feature>